<proteinExistence type="predicted"/>
<feature type="transmembrane region" description="Helical" evidence="5">
    <location>
        <begin position="105"/>
        <end position="131"/>
    </location>
</feature>
<dbReference type="GO" id="GO:0140359">
    <property type="term" value="F:ABC-type transporter activity"/>
    <property type="evidence" value="ECO:0007669"/>
    <property type="project" value="InterPro"/>
</dbReference>
<dbReference type="InterPro" id="IPR051784">
    <property type="entry name" value="Nod_factor_ABC_transporter"/>
</dbReference>
<evidence type="ECO:0000256" key="5">
    <source>
        <dbReference type="SAM" id="Phobius"/>
    </source>
</evidence>
<dbReference type="PANTHER" id="PTHR43229:SF2">
    <property type="entry name" value="NODULATION PROTEIN J"/>
    <property type="match status" value="1"/>
</dbReference>
<feature type="transmembrane region" description="Helical" evidence="5">
    <location>
        <begin position="234"/>
        <end position="258"/>
    </location>
</feature>
<evidence type="ECO:0000256" key="1">
    <source>
        <dbReference type="ARBA" id="ARBA00004141"/>
    </source>
</evidence>
<feature type="transmembrane region" description="Helical" evidence="5">
    <location>
        <begin position="21"/>
        <end position="41"/>
    </location>
</feature>
<accession>A0A075GWL7</accession>
<gene>
    <name evidence="7" type="primary">ABC-2.AB.P</name>
</gene>
<evidence type="ECO:0000256" key="3">
    <source>
        <dbReference type="ARBA" id="ARBA00022989"/>
    </source>
</evidence>
<dbReference type="InterPro" id="IPR013525">
    <property type="entry name" value="ABC2_TM"/>
</dbReference>
<dbReference type="AlphaFoldDB" id="A0A075GWL7"/>
<keyword evidence="3 5" id="KW-1133">Transmembrane helix</keyword>
<protein>
    <submittedName>
        <fullName evidence="7">ABC-2 type transporter (ABC-2.AB.P)</fullName>
    </submittedName>
</protein>
<organism evidence="7">
    <name type="scientific">uncultured marine group II/III euryarchaeote KM3_190_A12</name>
    <dbReference type="NCBI Taxonomy" id="1457961"/>
    <lineage>
        <taxon>Archaea</taxon>
        <taxon>Methanobacteriati</taxon>
        <taxon>Methanobacteriota</taxon>
        <taxon>environmental samples</taxon>
    </lineage>
</organism>
<feature type="transmembrane region" description="Helical" evidence="5">
    <location>
        <begin position="143"/>
        <end position="164"/>
    </location>
</feature>
<dbReference type="PRINTS" id="PR00164">
    <property type="entry name" value="ABC2TRNSPORT"/>
</dbReference>
<dbReference type="EMBL" id="KF900763">
    <property type="protein sequence ID" value="AIF06203.1"/>
    <property type="molecule type" value="Genomic_DNA"/>
</dbReference>
<feature type="transmembrane region" description="Helical" evidence="5">
    <location>
        <begin position="61"/>
        <end position="84"/>
    </location>
</feature>
<dbReference type="PROSITE" id="PS51012">
    <property type="entry name" value="ABC_TM2"/>
    <property type="match status" value="1"/>
</dbReference>
<dbReference type="InterPro" id="IPR000412">
    <property type="entry name" value="ABC_2_transport"/>
</dbReference>
<comment type="subcellular location">
    <subcellularLocation>
        <location evidence="1">Membrane</location>
        <topology evidence="1">Multi-pass membrane protein</topology>
    </subcellularLocation>
</comment>
<dbReference type="InterPro" id="IPR047817">
    <property type="entry name" value="ABC2_TM_bact-type"/>
</dbReference>
<dbReference type="PANTHER" id="PTHR43229">
    <property type="entry name" value="NODULATION PROTEIN J"/>
    <property type="match status" value="1"/>
</dbReference>
<evidence type="ECO:0000259" key="6">
    <source>
        <dbReference type="PROSITE" id="PS51012"/>
    </source>
</evidence>
<feature type="domain" description="ABC transmembrane type-2" evidence="6">
    <location>
        <begin position="23"/>
        <end position="261"/>
    </location>
</feature>
<keyword evidence="4 5" id="KW-0472">Membrane</keyword>
<reference evidence="7" key="1">
    <citation type="journal article" date="2014" name="Genome Biol. Evol.">
        <title>Pangenome evidence for extensive interdomain horizontal transfer affecting lineage core and shell genes in uncultured planktonic thaumarchaeota and euryarchaeota.</title>
        <authorList>
            <person name="Deschamps P."/>
            <person name="Zivanovic Y."/>
            <person name="Moreira D."/>
            <person name="Rodriguez-Valera F."/>
            <person name="Lopez-Garcia P."/>
        </authorList>
    </citation>
    <scope>NUCLEOTIDE SEQUENCE</scope>
</reference>
<dbReference type="GO" id="GO:0043190">
    <property type="term" value="C:ATP-binding cassette (ABC) transporter complex"/>
    <property type="evidence" value="ECO:0007669"/>
    <property type="project" value="InterPro"/>
</dbReference>
<keyword evidence="2 5" id="KW-0812">Transmembrane</keyword>
<evidence type="ECO:0000313" key="7">
    <source>
        <dbReference type="EMBL" id="AIF06203.1"/>
    </source>
</evidence>
<evidence type="ECO:0000256" key="2">
    <source>
        <dbReference type="ARBA" id="ARBA00022692"/>
    </source>
</evidence>
<dbReference type="Pfam" id="PF01061">
    <property type="entry name" value="ABC2_membrane"/>
    <property type="match status" value="1"/>
</dbReference>
<feature type="transmembrane region" description="Helical" evidence="5">
    <location>
        <begin position="176"/>
        <end position="194"/>
    </location>
</feature>
<evidence type="ECO:0000256" key="4">
    <source>
        <dbReference type="ARBA" id="ARBA00023136"/>
    </source>
</evidence>
<dbReference type="PIRSF" id="PIRSF006648">
    <property type="entry name" value="DrrB"/>
    <property type="match status" value="1"/>
</dbReference>
<name>A0A075GWL7_9EURY</name>
<sequence length="263" mass="29427">MSQLSGLYAIWLREVKVFFREYSRLIGSVLTPLLWLVVVGKGIGASIEDEESFGGYGYDTFIFPGILCMTVLFQSVFYGLYIVWDRKIDFLKEVLAAPLHRSTIFLGKVLGGVTDSMVQVTIIVILGYFIFPELRENYTVQSLAIVYLFMFLLAVTMTSIGLIIGSRMESPEGFSLIVSLVVFPMYFLSGALFLKKNLVNDAPYLYWATVANPVSYAVDAIRYTLLPVEAFNEFGLALDLAVLGGFCLVLLAIGTWAFRTMRL</sequence>